<dbReference type="Proteomes" id="UP000807504">
    <property type="component" value="Unassembled WGS sequence"/>
</dbReference>
<keyword evidence="2" id="KW-1185">Reference proteome</keyword>
<organism evidence="1 2">
    <name type="scientific">Argiope bruennichi</name>
    <name type="common">Wasp spider</name>
    <name type="synonym">Aranea bruennichi</name>
    <dbReference type="NCBI Taxonomy" id="94029"/>
    <lineage>
        <taxon>Eukaryota</taxon>
        <taxon>Metazoa</taxon>
        <taxon>Ecdysozoa</taxon>
        <taxon>Arthropoda</taxon>
        <taxon>Chelicerata</taxon>
        <taxon>Arachnida</taxon>
        <taxon>Araneae</taxon>
        <taxon>Araneomorphae</taxon>
        <taxon>Entelegynae</taxon>
        <taxon>Araneoidea</taxon>
        <taxon>Araneidae</taxon>
        <taxon>Argiope</taxon>
    </lineage>
</organism>
<reference evidence="1" key="1">
    <citation type="journal article" date="2020" name="bioRxiv">
        <title>Chromosome-level reference genome of the European wasp spider Argiope bruennichi: a resource for studies on range expansion and evolutionary adaptation.</title>
        <authorList>
            <person name="Sheffer M.M."/>
            <person name="Hoppe A."/>
            <person name="Krehenwinkel H."/>
            <person name="Uhl G."/>
            <person name="Kuss A.W."/>
            <person name="Jensen L."/>
            <person name="Jensen C."/>
            <person name="Gillespie R.G."/>
            <person name="Hoff K.J."/>
            <person name="Prost S."/>
        </authorList>
    </citation>
    <scope>NUCLEOTIDE SEQUENCE</scope>
</reference>
<dbReference type="AlphaFoldDB" id="A0A8T0EWW8"/>
<reference evidence="1" key="2">
    <citation type="submission" date="2020-06" db="EMBL/GenBank/DDBJ databases">
        <authorList>
            <person name="Sheffer M."/>
        </authorList>
    </citation>
    <scope>NUCLEOTIDE SEQUENCE</scope>
</reference>
<evidence type="ECO:0000313" key="2">
    <source>
        <dbReference type="Proteomes" id="UP000807504"/>
    </source>
</evidence>
<comment type="caution">
    <text evidence="1">The sequence shown here is derived from an EMBL/GenBank/DDBJ whole genome shotgun (WGS) entry which is preliminary data.</text>
</comment>
<dbReference type="EMBL" id="JABXBU010001863">
    <property type="protein sequence ID" value="KAF8782833.1"/>
    <property type="molecule type" value="Genomic_DNA"/>
</dbReference>
<gene>
    <name evidence="1" type="ORF">HNY73_013069</name>
</gene>
<name>A0A8T0EWW8_ARGBR</name>
<sequence length="189" mass="21974">MEVDSVIPVLWQYSWSPWKRNVQVILMYFGCWEFIIKTETVELRPYKEKWKDKDFTSEKIESELILEANDLQFMKQDLSKVESVYLSSASNFRDTGTVTGGRNTVPNVKDAVLRGSRYNRLNQNQDGRRETGANIYYGMEGTATRLRSFNEIERYGDEHKISFDKNLFDFSGGNTNLVEPPISAEDQQE</sequence>
<protein>
    <submittedName>
        <fullName evidence="1">Uncharacterized protein</fullName>
    </submittedName>
</protein>
<proteinExistence type="predicted"/>
<evidence type="ECO:0000313" key="1">
    <source>
        <dbReference type="EMBL" id="KAF8782833.1"/>
    </source>
</evidence>
<accession>A0A8T0EWW8</accession>